<gene>
    <name evidence="6" type="ORF">ACFFN1_00420</name>
</gene>
<evidence type="ECO:0000259" key="5">
    <source>
        <dbReference type="PROSITE" id="PS50977"/>
    </source>
</evidence>
<dbReference type="InterPro" id="IPR011075">
    <property type="entry name" value="TetR_C"/>
</dbReference>
<name>A0ABV5WYA6_9MICO</name>
<keyword evidence="3" id="KW-0804">Transcription</keyword>
<dbReference type="Gene3D" id="1.10.10.60">
    <property type="entry name" value="Homeodomain-like"/>
    <property type="match status" value="1"/>
</dbReference>
<dbReference type="PROSITE" id="PS50977">
    <property type="entry name" value="HTH_TETR_2"/>
    <property type="match status" value="1"/>
</dbReference>
<evidence type="ECO:0000313" key="7">
    <source>
        <dbReference type="Proteomes" id="UP001589707"/>
    </source>
</evidence>
<dbReference type="EMBL" id="JBHMAU010000003">
    <property type="protein sequence ID" value="MFB9774903.1"/>
    <property type="molecule type" value="Genomic_DNA"/>
</dbReference>
<dbReference type="Pfam" id="PF16925">
    <property type="entry name" value="TetR_C_13"/>
    <property type="match status" value="1"/>
</dbReference>
<dbReference type="RefSeq" id="WP_376837574.1">
    <property type="nucleotide sequence ID" value="NZ_JBHMAU010000003.1"/>
</dbReference>
<dbReference type="Proteomes" id="UP001589707">
    <property type="component" value="Unassembled WGS sequence"/>
</dbReference>
<organism evidence="6 7">
    <name type="scientific">Brevibacterium otitidis</name>
    <dbReference type="NCBI Taxonomy" id="53364"/>
    <lineage>
        <taxon>Bacteria</taxon>
        <taxon>Bacillati</taxon>
        <taxon>Actinomycetota</taxon>
        <taxon>Actinomycetes</taxon>
        <taxon>Micrococcales</taxon>
        <taxon>Brevibacteriaceae</taxon>
        <taxon>Brevibacterium</taxon>
    </lineage>
</organism>
<dbReference type="InterPro" id="IPR009057">
    <property type="entry name" value="Homeodomain-like_sf"/>
</dbReference>
<comment type="caution">
    <text evidence="6">The sequence shown here is derived from an EMBL/GenBank/DDBJ whole genome shotgun (WGS) entry which is preliminary data.</text>
</comment>
<sequence length="195" mass="21377">MRRPEFDRDQALDAAMRVFWEKGYNDTSIQDLSDATGLQRSSLYNTFTGKRELYMAALLRYHARRAEQCAALETSLDPVEALEGFVRSIVLDELGDTEGLGCMVANASLEFGGHDKEVMALTSYNLSMLADSMESAIRRGQEEGRIGEAVDPRTAARTIVVTIQGLRVVGKGVAPAEREAWLRAASEACLATLIA</sequence>
<protein>
    <submittedName>
        <fullName evidence="6">TetR/AcrR family transcriptional regulator</fullName>
    </submittedName>
</protein>
<keyword evidence="1" id="KW-0805">Transcription regulation</keyword>
<evidence type="ECO:0000256" key="3">
    <source>
        <dbReference type="ARBA" id="ARBA00023163"/>
    </source>
</evidence>
<feature type="DNA-binding region" description="H-T-H motif" evidence="4">
    <location>
        <begin position="28"/>
        <end position="47"/>
    </location>
</feature>
<dbReference type="InterPro" id="IPR036271">
    <property type="entry name" value="Tet_transcr_reg_TetR-rel_C_sf"/>
</dbReference>
<proteinExistence type="predicted"/>
<evidence type="ECO:0000256" key="2">
    <source>
        <dbReference type="ARBA" id="ARBA00023125"/>
    </source>
</evidence>
<dbReference type="SUPFAM" id="SSF46689">
    <property type="entry name" value="Homeodomain-like"/>
    <property type="match status" value="1"/>
</dbReference>
<evidence type="ECO:0000256" key="4">
    <source>
        <dbReference type="PROSITE-ProRule" id="PRU00335"/>
    </source>
</evidence>
<evidence type="ECO:0000313" key="6">
    <source>
        <dbReference type="EMBL" id="MFB9774903.1"/>
    </source>
</evidence>
<keyword evidence="2 4" id="KW-0238">DNA-binding</keyword>
<keyword evidence="7" id="KW-1185">Reference proteome</keyword>
<dbReference type="SUPFAM" id="SSF48498">
    <property type="entry name" value="Tetracyclin repressor-like, C-terminal domain"/>
    <property type="match status" value="1"/>
</dbReference>
<dbReference type="Gene3D" id="1.10.357.10">
    <property type="entry name" value="Tetracycline Repressor, domain 2"/>
    <property type="match status" value="1"/>
</dbReference>
<dbReference type="PRINTS" id="PR00455">
    <property type="entry name" value="HTHTETR"/>
</dbReference>
<dbReference type="PANTHER" id="PTHR47506">
    <property type="entry name" value="TRANSCRIPTIONAL REGULATORY PROTEIN"/>
    <property type="match status" value="1"/>
</dbReference>
<evidence type="ECO:0000256" key="1">
    <source>
        <dbReference type="ARBA" id="ARBA00023015"/>
    </source>
</evidence>
<feature type="domain" description="HTH tetR-type" evidence="5">
    <location>
        <begin position="5"/>
        <end position="65"/>
    </location>
</feature>
<reference evidence="6 7" key="1">
    <citation type="submission" date="2024-09" db="EMBL/GenBank/DDBJ databases">
        <authorList>
            <person name="Sun Q."/>
            <person name="Mori K."/>
        </authorList>
    </citation>
    <scope>NUCLEOTIDE SEQUENCE [LARGE SCALE GENOMIC DNA]</scope>
    <source>
        <strain evidence="6 7">JCM 11683</strain>
    </source>
</reference>
<dbReference type="InterPro" id="IPR001647">
    <property type="entry name" value="HTH_TetR"/>
</dbReference>
<dbReference type="Pfam" id="PF00440">
    <property type="entry name" value="TetR_N"/>
    <property type="match status" value="1"/>
</dbReference>
<dbReference type="PANTHER" id="PTHR47506:SF1">
    <property type="entry name" value="HTH-TYPE TRANSCRIPTIONAL REGULATOR YJDC"/>
    <property type="match status" value="1"/>
</dbReference>
<accession>A0ABV5WYA6</accession>